<feature type="domain" description="Bromodomain associated" evidence="8">
    <location>
        <begin position="31"/>
        <end position="107"/>
    </location>
</feature>
<evidence type="ECO:0000313" key="9">
    <source>
        <dbReference type="EMBL" id="CAA2996064.1"/>
    </source>
</evidence>
<dbReference type="EMBL" id="CACTIH010005515">
    <property type="protein sequence ID" value="CAA2996064.1"/>
    <property type="molecule type" value="Genomic_DNA"/>
</dbReference>
<gene>
    <name evidence="9" type="ORF">OLEA9_A085440</name>
</gene>
<protein>
    <recommendedName>
        <fullName evidence="3">Transcription initiation factor TFIID subunit 8</fullName>
    </recommendedName>
</protein>
<evidence type="ECO:0000256" key="7">
    <source>
        <dbReference type="SAM" id="MobiDB-lite"/>
    </source>
</evidence>
<name>A0A8S0SUA1_OLEEU</name>
<dbReference type="GO" id="GO:0005669">
    <property type="term" value="C:transcription factor TFIID complex"/>
    <property type="evidence" value="ECO:0007669"/>
    <property type="project" value="InterPro"/>
</dbReference>
<keyword evidence="6" id="KW-0539">Nucleus</keyword>
<comment type="subcellular location">
    <subcellularLocation>
        <location evidence="1">Nucleus</location>
    </subcellularLocation>
</comment>
<dbReference type="Pfam" id="PF07524">
    <property type="entry name" value="Bromo_TP"/>
    <property type="match status" value="1"/>
</dbReference>
<dbReference type="InterPro" id="IPR009072">
    <property type="entry name" value="Histone-fold"/>
</dbReference>
<dbReference type="PANTHER" id="PTHR46338:SF1">
    <property type="entry name" value="TRANSCRIPTION INITIATION FACTOR TFIID SUBUNIT 8"/>
    <property type="match status" value="1"/>
</dbReference>
<feature type="region of interest" description="Disordered" evidence="7">
    <location>
        <begin position="329"/>
        <end position="380"/>
    </location>
</feature>
<evidence type="ECO:0000259" key="8">
    <source>
        <dbReference type="SMART" id="SM00576"/>
    </source>
</evidence>
<dbReference type="OrthoDB" id="436852at2759"/>
<organism evidence="9 10">
    <name type="scientific">Olea europaea subsp. europaea</name>
    <dbReference type="NCBI Taxonomy" id="158383"/>
    <lineage>
        <taxon>Eukaryota</taxon>
        <taxon>Viridiplantae</taxon>
        <taxon>Streptophyta</taxon>
        <taxon>Embryophyta</taxon>
        <taxon>Tracheophyta</taxon>
        <taxon>Spermatophyta</taxon>
        <taxon>Magnoliopsida</taxon>
        <taxon>eudicotyledons</taxon>
        <taxon>Gunneridae</taxon>
        <taxon>Pentapetalae</taxon>
        <taxon>asterids</taxon>
        <taxon>lamiids</taxon>
        <taxon>Lamiales</taxon>
        <taxon>Oleaceae</taxon>
        <taxon>Oleeae</taxon>
        <taxon>Olea</taxon>
    </lineage>
</organism>
<dbReference type="CDD" id="cd08049">
    <property type="entry name" value="TAF8"/>
    <property type="match status" value="1"/>
</dbReference>
<accession>A0A8S0SUA1</accession>
<evidence type="ECO:0000256" key="6">
    <source>
        <dbReference type="ARBA" id="ARBA00023242"/>
    </source>
</evidence>
<evidence type="ECO:0000256" key="4">
    <source>
        <dbReference type="ARBA" id="ARBA00023015"/>
    </source>
</evidence>
<dbReference type="Gramene" id="OE9A085440T1">
    <property type="protein sequence ID" value="OE9A085440C1"/>
    <property type="gene ID" value="OE9A085440"/>
</dbReference>
<feature type="compositionally biased region" description="Basic and acidic residues" evidence="7">
    <location>
        <begin position="355"/>
        <end position="365"/>
    </location>
</feature>
<dbReference type="CDD" id="cd00076">
    <property type="entry name" value="HFD_SF"/>
    <property type="match status" value="1"/>
</dbReference>
<keyword evidence="10" id="KW-1185">Reference proteome</keyword>
<evidence type="ECO:0000313" key="10">
    <source>
        <dbReference type="Proteomes" id="UP000594638"/>
    </source>
</evidence>
<comment type="caution">
    <text evidence="9">The sequence shown here is derived from an EMBL/GenBank/DDBJ whole genome shotgun (WGS) entry which is preliminary data.</text>
</comment>
<proteinExistence type="inferred from homology"/>
<sequence length="380" mass="42370">MNDENGKSNVGFLSEKESLQAKKKNKKLGIDDFAEAIARIAVAQLCESLGFQSFQQSALNTLSDVAVRYIRELGRTANYNANLASRSEGNAFDVIQGLEDRGSIQGFSGGSDPSHCLSGSAVVRDIISYIEEVEENPFVYSIPCFPVVKERKLNPGFKQTGESPPKEHIPDWLPKFPDPETYKDLILGNEKESETWNYNIIQQVDEQNKKSEMPLLNMQQKLFSNGFEGGVAVEPGDAAKALKAAESNPFLAPPLQFGEKEASLPVLPAKFYDEAAWRHQNQTFTDNHVSAIEQSGRITEAVWSSPCESKGDRRNILLDGRPSVQFKFESSRKSLGRPADPQTADTDKIALWFGNDHDEKDEKNRTSKQILYENGENMQE</sequence>
<dbReference type="InterPro" id="IPR037818">
    <property type="entry name" value="TAF8"/>
</dbReference>
<dbReference type="GO" id="GO:0046982">
    <property type="term" value="F:protein heterodimerization activity"/>
    <property type="evidence" value="ECO:0007669"/>
    <property type="project" value="InterPro"/>
</dbReference>
<comment type="similarity">
    <text evidence="2">Belongs to the TAF8 family.</text>
</comment>
<dbReference type="Gene3D" id="1.10.20.10">
    <property type="entry name" value="Histone, subunit A"/>
    <property type="match status" value="1"/>
</dbReference>
<dbReference type="PANTHER" id="PTHR46338">
    <property type="entry name" value="TRANSCRIPTION INITIATION FACTOR TFIID SUBUNIT 8"/>
    <property type="match status" value="1"/>
</dbReference>
<dbReference type="InterPro" id="IPR006565">
    <property type="entry name" value="BTP"/>
</dbReference>
<dbReference type="Pfam" id="PF10406">
    <property type="entry name" value="TAF8_C"/>
    <property type="match status" value="1"/>
</dbReference>
<keyword evidence="4" id="KW-0805">Transcription regulation</keyword>
<evidence type="ECO:0000256" key="2">
    <source>
        <dbReference type="ARBA" id="ARBA00008767"/>
    </source>
</evidence>
<evidence type="ECO:0000256" key="1">
    <source>
        <dbReference type="ARBA" id="ARBA00004123"/>
    </source>
</evidence>
<reference evidence="9 10" key="1">
    <citation type="submission" date="2019-12" db="EMBL/GenBank/DDBJ databases">
        <authorList>
            <person name="Alioto T."/>
            <person name="Alioto T."/>
            <person name="Gomez Garrido J."/>
        </authorList>
    </citation>
    <scope>NUCLEOTIDE SEQUENCE [LARGE SCALE GENOMIC DNA]</scope>
</reference>
<dbReference type="InterPro" id="IPR019473">
    <property type="entry name" value="TFIID_su8_C"/>
</dbReference>
<keyword evidence="5" id="KW-0804">Transcription</keyword>
<dbReference type="Proteomes" id="UP000594638">
    <property type="component" value="Unassembled WGS sequence"/>
</dbReference>
<dbReference type="SMART" id="SM00576">
    <property type="entry name" value="BTP"/>
    <property type="match status" value="1"/>
</dbReference>
<evidence type="ECO:0000256" key="5">
    <source>
        <dbReference type="ARBA" id="ARBA00023163"/>
    </source>
</evidence>
<evidence type="ECO:0000256" key="3">
    <source>
        <dbReference type="ARBA" id="ARBA00017307"/>
    </source>
</evidence>
<dbReference type="AlphaFoldDB" id="A0A8S0SUA1"/>